<dbReference type="Proteomes" id="UP000164320">
    <property type="component" value="Genome"/>
</dbReference>
<evidence type="ECO:0000313" key="13">
    <source>
        <dbReference type="EMBL" id="ADW24380.1"/>
    </source>
</evidence>
<organism evidence="13 15">
    <name type="scientific">Cricetid gammaherpesvirus 2</name>
    <dbReference type="NCBI Taxonomy" id="1605972"/>
    <lineage>
        <taxon>Viruses</taxon>
        <taxon>Duplodnaviria</taxon>
        <taxon>Heunggongvirae</taxon>
        <taxon>Peploviricota</taxon>
        <taxon>Herviviricetes</taxon>
        <taxon>Herpesvirales</taxon>
        <taxon>Orthoherpesviridae</taxon>
        <taxon>Gammaherpesvirinae</taxon>
        <taxon>Rhadinovirus</taxon>
        <taxon>Rhadinovirus cricetidgamma2</taxon>
    </lineage>
</organism>
<evidence type="ECO:0000313" key="15">
    <source>
        <dbReference type="Proteomes" id="UP000134313"/>
    </source>
</evidence>
<dbReference type="GeneID" id="10192230"/>
<dbReference type="KEGG" id="vg:10192230"/>
<sequence>MGSVLGLCRKDLNPLKDVTGQPIDLSKDFEDVTEDSLLIPPPPSNEPSPEDKDDNSEELCGREGMKKCKKTKRGALL</sequence>
<evidence type="ECO:0000256" key="10">
    <source>
        <dbReference type="ARBA" id="ARBA00023288"/>
    </source>
</evidence>
<evidence type="ECO:0000256" key="12">
    <source>
        <dbReference type="SAM" id="MobiDB-lite"/>
    </source>
</evidence>
<dbReference type="GO" id="GO:0020002">
    <property type="term" value="C:host cell plasma membrane"/>
    <property type="evidence" value="ECO:0007669"/>
    <property type="project" value="UniProtKB-SubCell"/>
</dbReference>
<keyword evidence="7 11" id="KW-1043">Host membrane</keyword>
<keyword evidence="2 11" id="KW-0597">Phosphoprotein</keyword>
<gene>
    <name evidence="14" type="ORF">RHVP-L.38</name>
    <name evidence="13" type="ORF">RHVP.38</name>
</gene>
<dbReference type="EMBL" id="HQ698924">
    <property type="protein sequence ID" value="ADW24462.1"/>
    <property type="molecule type" value="Genomic_DNA"/>
</dbReference>
<keyword evidence="3 11" id="KW-0920">Virion tegument</keyword>
<evidence type="ECO:0000256" key="1">
    <source>
        <dbReference type="ARBA" id="ARBA00022511"/>
    </source>
</evidence>
<comment type="function">
    <text evidence="11">Plays an important role in the cytoplasmic envelopment of tegument proteins and capsids during the assembly and egress processes. Participates also in viral entry at the fusion step probably by regulating the core fusion machinery.</text>
</comment>
<evidence type="ECO:0000256" key="3">
    <source>
        <dbReference type="ARBA" id="ARBA00022580"/>
    </source>
</evidence>
<dbReference type="EMBL" id="HQ221963">
    <property type="protein sequence ID" value="ADW24380.1"/>
    <property type="molecule type" value="Genomic_DNA"/>
</dbReference>
<dbReference type="Proteomes" id="UP000134313">
    <property type="component" value="Segment"/>
</dbReference>
<keyword evidence="15" id="KW-1185">Reference proteome</keyword>
<keyword evidence="8 11" id="KW-0472">Membrane</keyword>
<comment type="subcellular location">
    <subcellularLocation>
        <location evidence="11">Virion tegument</location>
    </subcellularLocation>
    <subcellularLocation>
        <location evidence="11">Virion membrane</location>
        <topology evidence="11">Lipid-anchor</topology>
    </subcellularLocation>
    <subcellularLocation>
        <location evidence="11">Host cell membrane</location>
        <topology evidence="11">Lipid-anchor</topology>
        <orientation evidence="11">Cytoplasmic side</orientation>
    </subcellularLocation>
    <subcellularLocation>
        <location evidence="11">Host Golgi apparatus membrane</location>
        <topology evidence="11">Lipid-anchor</topology>
        <orientation evidence="11">Cytoplasmic side</orientation>
    </subcellularLocation>
    <text evidence="11">Virion membrane-associated tegument protein. Associates with host membrane lipids rafts. During virion morphogenesis, this protein probably accumulates in the endosomes and trans-Golgi where secondary envelopment occurs. It is probably transported to the cell surface from where it is endocytosed and directed to the trans-Golgi network (TGN).</text>
</comment>
<keyword evidence="4 11" id="KW-0519">Myristate</keyword>
<feature type="lipid moiety-binding region" description="N-myristoyl glycine; by host" evidence="11">
    <location>
        <position position="2"/>
    </location>
</feature>
<evidence type="ECO:0000313" key="16">
    <source>
        <dbReference type="Proteomes" id="UP000164320"/>
    </source>
</evidence>
<evidence type="ECO:0000256" key="9">
    <source>
        <dbReference type="ARBA" id="ARBA00023139"/>
    </source>
</evidence>
<keyword evidence="6 11" id="KW-0946">Virion</keyword>
<dbReference type="GO" id="GO:0046760">
    <property type="term" value="P:viral budding from Golgi membrane"/>
    <property type="evidence" value="ECO:0007669"/>
    <property type="project" value="UniProtKB-UniRule"/>
</dbReference>
<protein>
    <recommendedName>
        <fullName evidence="11">Cytoplasmic envelopment protein 3</fullName>
    </recommendedName>
</protein>
<accession>E9M5M2</accession>
<reference evidence="15 16" key="1">
    <citation type="journal article" date="2011" name="J. Virol.">
        <title>Identification and sequencing of a novel rodent gammaherpesvirus that establishes acute and latent infection in laboratory mice.</title>
        <authorList>
            <person name="Loh J."/>
            <person name="Zhao G."/>
            <person name="Nelson C.A."/>
            <person name="Coder P."/>
            <person name="Droit L."/>
            <person name="Handley S.A."/>
            <person name="Johnson L.S."/>
            <person name="Vachharajani P."/>
            <person name="Guzman H."/>
            <person name="Tesh R.B."/>
            <person name="Wang D."/>
            <person name="Fremont D.H."/>
            <person name="Virgin H.W."/>
        </authorList>
    </citation>
    <scope>NUCLEOTIDE SEQUENCE [LARGE SCALE GENOMIC DNA]</scope>
</reference>
<dbReference type="OrthoDB" id="29370at10239"/>
<keyword evidence="1 11" id="KW-1032">Host cell membrane</keyword>
<evidence type="ECO:0000313" key="14">
    <source>
        <dbReference type="EMBL" id="ADW24462.1"/>
    </source>
</evidence>
<feature type="initiator methionine" description="Removed; by host" evidence="11">
    <location>
        <position position="1"/>
    </location>
</feature>
<dbReference type="Pfam" id="PF10813">
    <property type="entry name" value="Herpesvir_UL11"/>
    <property type="match status" value="1"/>
</dbReference>
<evidence type="ECO:0000256" key="4">
    <source>
        <dbReference type="ARBA" id="ARBA00022707"/>
    </source>
</evidence>
<evidence type="ECO:0000256" key="6">
    <source>
        <dbReference type="ARBA" id="ARBA00022844"/>
    </source>
</evidence>
<keyword evidence="10 11" id="KW-0449">Lipoprotein</keyword>
<dbReference type="GO" id="GO:0055036">
    <property type="term" value="C:virion membrane"/>
    <property type="evidence" value="ECO:0007669"/>
    <property type="project" value="UniProtKB-SubCell"/>
</dbReference>
<evidence type="ECO:0000256" key="2">
    <source>
        <dbReference type="ARBA" id="ARBA00022553"/>
    </source>
</evidence>
<comment type="similarity">
    <text evidence="11">Belongs to the herpesviridae cytoplasmic envelopment protein 3 family.</text>
</comment>
<dbReference type="HAMAP" id="MF_04042">
    <property type="entry name" value="HSV_CEP3_gammahv"/>
    <property type="match status" value="1"/>
</dbReference>
<keyword evidence="9 11" id="KW-0564">Palmitate</keyword>
<evidence type="ECO:0000256" key="11">
    <source>
        <dbReference type="HAMAP-Rule" id="MF_04042"/>
    </source>
</evidence>
<proteinExistence type="inferred from homology"/>
<keyword evidence="5 11" id="KW-1040">Host Golgi apparatus</keyword>
<comment type="PTM">
    <text evidence="11">Phosphorylated. Phosphorylation does not seem to be required for recycling to the host Golgi apparatus. Packaging is selective for underphosphorylated forms.</text>
</comment>
<comment type="PTM">
    <text evidence="11">Myristoylation and palmitoylation (probably on one or more of the nearby cysteines at the N-terminus) enable membrane-binding and Golgi apparatus-specific targeting and are essential for efficient packaging.</text>
</comment>
<name>E9M5M2_9GAMA</name>
<evidence type="ECO:0000256" key="5">
    <source>
        <dbReference type="ARBA" id="ARBA00022812"/>
    </source>
</evidence>
<dbReference type="RefSeq" id="YP_004207875.1">
    <property type="nucleotide sequence ID" value="NC_015049.1"/>
</dbReference>
<comment type="subunit">
    <text evidence="11">Interacts with BGLF2; this interaction is essential for the proper localization of each protein to the assembly complex and thus for the production of infectious virus.</text>
</comment>
<dbReference type="InterPro" id="IPR024360">
    <property type="entry name" value="Herpesvirus_CEP3"/>
</dbReference>
<evidence type="ECO:0000256" key="7">
    <source>
        <dbReference type="ARBA" id="ARBA00022870"/>
    </source>
</evidence>
<evidence type="ECO:0000256" key="8">
    <source>
        <dbReference type="ARBA" id="ARBA00023136"/>
    </source>
</evidence>
<dbReference type="GO" id="GO:0019033">
    <property type="term" value="C:viral tegument"/>
    <property type="evidence" value="ECO:0007669"/>
    <property type="project" value="UniProtKB-SubCell"/>
</dbReference>
<feature type="region of interest" description="Disordered" evidence="12">
    <location>
        <begin position="28"/>
        <end position="65"/>
    </location>
</feature>
<dbReference type="GO" id="GO:0044178">
    <property type="term" value="C:host cell Golgi membrane"/>
    <property type="evidence" value="ECO:0007669"/>
    <property type="project" value="UniProtKB-SubCell"/>
</dbReference>